<evidence type="ECO:0008006" key="14">
    <source>
        <dbReference type="Google" id="ProtNLM"/>
    </source>
</evidence>
<dbReference type="GO" id="GO:0015250">
    <property type="term" value="F:water channel activity"/>
    <property type="evidence" value="ECO:0007669"/>
    <property type="project" value="TreeGrafter"/>
</dbReference>
<feature type="compositionally biased region" description="Basic residues" evidence="10">
    <location>
        <begin position="36"/>
        <end position="47"/>
    </location>
</feature>
<comment type="subcellular location">
    <subcellularLocation>
        <location evidence="1">Membrane</location>
        <topology evidence="1">Multi-pass membrane protein</topology>
    </subcellularLocation>
</comment>
<sequence length="363" mass="39031">MALRNILPSHRDDISPSREQREPTRSKKPSTAPQHSGHHPSHGKHVRRTRSGLTLISHDWHNPAVAALAEFSGTFMFLFFAFGGTTVANNSTQASSTNGTNGIPQAPNVDLLLYISLIFGFSLMINVWIFFRVSGGLFNPAVTLGLFLIKSISPSRAILCFISQILAGMAAAGVVSAILPGPLSVSTTLGNGVSVTRGVFLEMFLTSLLVFTVFMLAAEKHKATYLAPVGIGIALFVAELVGVFYTGGSLNPARSFGPCVVTRNFPGYHYIYWVGPLMGTLLAFGMYKIVKAVDYETVNPGQDFDDHEAALFNPPENPDDPEQVRRPVVPPISPTLMSPVTQHSDISGEKKSSDNGEGSGTRG</sequence>
<keyword evidence="7" id="KW-0325">Glycoprotein</keyword>
<evidence type="ECO:0000256" key="4">
    <source>
        <dbReference type="ARBA" id="ARBA00022737"/>
    </source>
</evidence>
<dbReference type="PRINTS" id="PR00783">
    <property type="entry name" value="MINTRINSICP"/>
</dbReference>
<dbReference type="PANTHER" id="PTHR19139">
    <property type="entry name" value="AQUAPORIN TRANSPORTER"/>
    <property type="match status" value="1"/>
</dbReference>
<keyword evidence="9" id="KW-0813">Transport</keyword>
<evidence type="ECO:0000256" key="6">
    <source>
        <dbReference type="ARBA" id="ARBA00023136"/>
    </source>
</evidence>
<evidence type="ECO:0000256" key="9">
    <source>
        <dbReference type="RuleBase" id="RU000477"/>
    </source>
</evidence>
<evidence type="ECO:0000256" key="1">
    <source>
        <dbReference type="ARBA" id="ARBA00004141"/>
    </source>
</evidence>
<keyword evidence="13" id="KW-1185">Reference proteome</keyword>
<dbReference type="OrthoDB" id="3222at2759"/>
<accession>A0A9Q8Z5F8</accession>
<dbReference type="InterPro" id="IPR023271">
    <property type="entry name" value="Aquaporin-like"/>
</dbReference>
<keyword evidence="3 9" id="KW-0812">Transmembrane</keyword>
<keyword evidence="6 11" id="KW-0472">Membrane</keyword>
<dbReference type="Pfam" id="PF00230">
    <property type="entry name" value="MIP"/>
    <property type="match status" value="1"/>
</dbReference>
<keyword evidence="5 11" id="KW-1133">Transmembrane helix</keyword>
<gene>
    <name evidence="12" type="ORF">yc1106_03951</name>
</gene>
<evidence type="ECO:0000256" key="11">
    <source>
        <dbReference type="SAM" id="Phobius"/>
    </source>
</evidence>
<evidence type="ECO:0000256" key="8">
    <source>
        <dbReference type="ARBA" id="ARBA00034651"/>
    </source>
</evidence>
<feature type="region of interest" description="Disordered" evidence="10">
    <location>
        <begin position="1"/>
        <end position="47"/>
    </location>
</feature>
<dbReference type="GO" id="GO:0005886">
    <property type="term" value="C:plasma membrane"/>
    <property type="evidence" value="ECO:0007669"/>
    <property type="project" value="TreeGrafter"/>
</dbReference>
<name>A0A9Q8Z5F8_CURCL</name>
<organism evidence="12 13">
    <name type="scientific">Curvularia clavata</name>
    <dbReference type="NCBI Taxonomy" id="95742"/>
    <lineage>
        <taxon>Eukaryota</taxon>
        <taxon>Fungi</taxon>
        <taxon>Dikarya</taxon>
        <taxon>Ascomycota</taxon>
        <taxon>Pezizomycotina</taxon>
        <taxon>Dothideomycetes</taxon>
        <taxon>Pleosporomycetidae</taxon>
        <taxon>Pleosporales</taxon>
        <taxon>Pleosporineae</taxon>
        <taxon>Pleosporaceae</taxon>
        <taxon>Curvularia</taxon>
    </lineage>
</organism>
<protein>
    <recommendedName>
        <fullName evidence="14">Aquaporin-like protein</fullName>
    </recommendedName>
</protein>
<feature type="compositionally biased region" description="Polar residues" evidence="10">
    <location>
        <begin position="335"/>
        <end position="345"/>
    </location>
</feature>
<dbReference type="InterPro" id="IPR034294">
    <property type="entry name" value="Aquaporin_transptr"/>
</dbReference>
<feature type="region of interest" description="Disordered" evidence="10">
    <location>
        <begin position="306"/>
        <end position="363"/>
    </location>
</feature>
<evidence type="ECO:0000313" key="12">
    <source>
        <dbReference type="EMBL" id="USP76677.1"/>
    </source>
</evidence>
<feature type="transmembrane region" description="Helical" evidence="11">
    <location>
        <begin position="267"/>
        <end position="287"/>
    </location>
</feature>
<evidence type="ECO:0000256" key="5">
    <source>
        <dbReference type="ARBA" id="ARBA00022989"/>
    </source>
</evidence>
<comment type="catalytic activity">
    <reaction evidence="8">
        <text>H2O(in) = H2O(out)</text>
        <dbReference type="Rhea" id="RHEA:29667"/>
        <dbReference type="ChEBI" id="CHEBI:15377"/>
    </reaction>
</comment>
<evidence type="ECO:0000256" key="3">
    <source>
        <dbReference type="ARBA" id="ARBA00022692"/>
    </source>
</evidence>
<feature type="compositionally biased region" description="Basic and acidic residues" evidence="10">
    <location>
        <begin position="9"/>
        <end position="25"/>
    </location>
</feature>
<dbReference type="PANTHER" id="PTHR19139:SF199">
    <property type="entry name" value="MIP17260P"/>
    <property type="match status" value="1"/>
</dbReference>
<dbReference type="Proteomes" id="UP001056012">
    <property type="component" value="Chromosome 3"/>
</dbReference>
<feature type="transmembrane region" description="Helical" evidence="11">
    <location>
        <begin position="157"/>
        <end position="179"/>
    </location>
</feature>
<feature type="transmembrane region" description="Helical" evidence="11">
    <location>
        <begin position="199"/>
        <end position="218"/>
    </location>
</feature>
<dbReference type="Gene3D" id="1.20.1080.10">
    <property type="entry name" value="Glycerol uptake facilitator protein"/>
    <property type="match status" value="1"/>
</dbReference>
<proteinExistence type="inferred from homology"/>
<evidence type="ECO:0000256" key="10">
    <source>
        <dbReference type="SAM" id="MobiDB-lite"/>
    </source>
</evidence>
<reference evidence="12" key="1">
    <citation type="submission" date="2021-12" db="EMBL/GenBank/DDBJ databases">
        <title>Curvularia clavata genome.</title>
        <authorList>
            <person name="Cao Y."/>
        </authorList>
    </citation>
    <scope>NUCLEOTIDE SEQUENCE</scope>
    <source>
        <strain evidence="12">Yc1106</strain>
    </source>
</reference>
<comment type="similarity">
    <text evidence="2 9">Belongs to the MIP/aquaporin (TC 1.A.8) family.</text>
</comment>
<feature type="transmembrane region" description="Helical" evidence="11">
    <location>
        <begin position="64"/>
        <end position="82"/>
    </location>
</feature>
<feature type="transmembrane region" description="Helical" evidence="11">
    <location>
        <begin position="225"/>
        <end position="247"/>
    </location>
</feature>
<dbReference type="AlphaFoldDB" id="A0A9Q8Z5F8"/>
<dbReference type="VEuPathDB" id="FungiDB:yc1106_03951"/>
<keyword evidence="4" id="KW-0677">Repeat</keyword>
<dbReference type="FunFam" id="1.20.1080.10:FF:000024">
    <property type="entry name" value="MIP aquaporin (Eurofung)"/>
    <property type="match status" value="1"/>
</dbReference>
<evidence type="ECO:0000313" key="13">
    <source>
        <dbReference type="Proteomes" id="UP001056012"/>
    </source>
</evidence>
<dbReference type="SUPFAM" id="SSF81338">
    <property type="entry name" value="Aquaporin-like"/>
    <property type="match status" value="1"/>
</dbReference>
<feature type="transmembrane region" description="Helical" evidence="11">
    <location>
        <begin position="111"/>
        <end position="131"/>
    </location>
</feature>
<dbReference type="EMBL" id="CP089276">
    <property type="protein sequence ID" value="USP76677.1"/>
    <property type="molecule type" value="Genomic_DNA"/>
</dbReference>
<evidence type="ECO:0000256" key="2">
    <source>
        <dbReference type="ARBA" id="ARBA00006175"/>
    </source>
</evidence>
<evidence type="ECO:0000256" key="7">
    <source>
        <dbReference type="ARBA" id="ARBA00023180"/>
    </source>
</evidence>
<dbReference type="InterPro" id="IPR000425">
    <property type="entry name" value="MIP"/>
</dbReference>